<dbReference type="PRINTS" id="PR00081">
    <property type="entry name" value="GDHRDH"/>
</dbReference>
<dbReference type="PANTHER" id="PTHR43115:SF4">
    <property type="entry name" value="DEHYDROGENASE_REDUCTASE SDR FAMILY MEMBER 11"/>
    <property type="match status" value="1"/>
</dbReference>
<dbReference type="GO" id="GO:0016616">
    <property type="term" value="F:oxidoreductase activity, acting on the CH-OH group of donors, NAD or NADP as acceptor"/>
    <property type="evidence" value="ECO:0007669"/>
    <property type="project" value="UniProtKB-ARBA"/>
</dbReference>
<dbReference type="FunFam" id="3.40.50.720:FF:000047">
    <property type="entry name" value="NADP-dependent L-serine/L-allo-threonine dehydrogenase"/>
    <property type="match status" value="1"/>
</dbReference>
<dbReference type="OrthoDB" id="9810734at2"/>
<accession>A0A0L7TH49</accession>
<dbReference type="CDD" id="cd05233">
    <property type="entry name" value="SDR_c"/>
    <property type="match status" value="1"/>
</dbReference>
<dbReference type="InterPro" id="IPR002347">
    <property type="entry name" value="SDR_fam"/>
</dbReference>
<dbReference type="EMBL" id="JRXF01000003">
    <property type="protein sequence ID" value="KOC94728.1"/>
    <property type="molecule type" value="Genomic_DNA"/>
</dbReference>
<dbReference type="PRINTS" id="PR00080">
    <property type="entry name" value="SDRFAMILY"/>
</dbReference>
<dbReference type="EMBL" id="JRXE01000011">
    <property type="protein sequence ID" value="KOC90310.1"/>
    <property type="molecule type" value="Genomic_DNA"/>
</dbReference>
<keyword evidence="2" id="KW-0560">Oxidoreductase</keyword>
<organism evidence="5 6">
    <name type="scientific">Winslowiella iniecta</name>
    <dbReference type="NCBI Taxonomy" id="1560201"/>
    <lineage>
        <taxon>Bacteria</taxon>
        <taxon>Pseudomonadati</taxon>
        <taxon>Pseudomonadota</taxon>
        <taxon>Gammaproteobacteria</taxon>
        <taxon>Enterobacterales</taxon>
        <taxon>Erwiniaceae</taxon>
        <taxon>Winslowiella</taxon>
    </lineage>
</organism>
<evidence type="ECO:0000313" key="7">
    <source>
        <dbReference type="Proteomes" id="UP000037088"/>
    </source>
</evidence>
<gene>
    <name evidence="4" type="ORF">NG42_09595</name>
    <name evidence="5" type="ORF">NG43_02745</name>
</gene>
<dbReference type="Pfam" id="PF00106">
    <property type="entry name" value="adh_short"/>
    <property type="match status" value="1"/>
</dbReference>
<reference evidence="6 7" key="1">
    <citation type="journal article" date="2015" name="Int. J. Syst. Evol. Microbiol.">
        <title>Erwinia iniecta sp. nov., isolated from Russian wheat aphids (Diuraphis noxia).</title>
        <authorList>
            <person name="Campillo T."/>
            <person name="Luna E."/>
            <person name="Portier P."/>
            <person name="Fischer-Le Saux M."/>
            <person name="Lapitan N."/>
            <person name="Tisserat N.A."/>
            <person name="Leach J.E."/>
        </authorList>
    </citation>
    <scope>NUCLEOTIDE SEQUENCE [LARGE SCALE GENOMIC DNA]</scope>
    <source>
        <strain evidence="4 7">B120</strain>
        <strain evidence="5 6">B149</strain>
    </source>
</reference>
<dbReference type="PANTHER" id="PTHR43115">
    <property type="entry name" value="DEHYDROGENASE/REDUCTASE SDR FAMILY MEMBER 11"/>
    <property type="match status" value="1"/>
</dbReference>
<dbReference type="RefSeq" id="WP_052899079.1">
    <property type="nucleotide sequence ID" value="NZ_JRXE01000011.1"/>
</dbReference>
<dbReference type="AlphaFoldDB" id="A0A0L7TH49"/>
<dbReference type="Proteomes" id="UP000036851">
    <property type="component" value="Unassembled WGS sequence"/>
</dbReference>
<dbReference type="Proteomes" id="UP000037088">
    <property type="component" value="Unassembled WGS sequence"/>
</dbReference>
<evidence type="ECO:0000313" key="6">
    <source>
        <dbReference type="Proteomes" id="UP000036851"/>
    </source>
</evidence>
<comment type="similarity">
    <text evidence="1 3">Belongs to the short-chain dehydrogenases/reductases (SDR) family.</text>
</comment>
<evidence type="ECO:0000313" key="5">
    <source>
        <dbReference type="EMBL" id="KOC94728.1"/>
    </source>
</evidence>
<keyword evidence="7" id="KW-1185">Reference proteome</keyword>
<evidence type="ECO:0000256" key="2">
    <source>
        <dbReference type="ARBA" id="ARBA00023002"/>
    </source>
</evidence>
<dbReference type="InterPro" id="IPR020904">
    <property type="entry name" value="Sc_DH/Rdtase_CS"/>
</dbReference>
<protein>
    <submittedName>
        <fullName evidence="5">Short-chain dehydrogenase</fullName>
    </submittedName>
</protein>
<dbReference type="InterPro" id="IPR036291">
    <property type="entry name" value="NAD(P)-bd_dom_sf"/>
</dbReference>
<comment type="caution">
    <text evidence="5">The sequence shown here is derived from an EMBL/GenBank/DDBJ whole genome shotgun (WGS) entry which is preliminary data.</text>
</comment>
<dbReference type="PATRIC" id="fig|1560201.3.peg.2047"/>
<evidence type="ECO:0000313" key="4">
    <source>
        <dbReference type="EMBL" id="KOC90310.1"/>
    </source>
</evidence>
<evidence type="ECO:0000256" key="3">
    <source>
        <dbReference type="RuleBase" id="RU000363"/>
    </source>
</evidence>
<dbReference type="SUPFAM" id="SSF51735">
    <property type="entry name" value="NAD(P)-binding Rossmann-fold domains"/>
    <property type="match status" value="1"/>
</dbReference>
<name>A0A0L7TH49_9GAMM</name>
<dbReference type="STRING" id="1560201.NG42_09595"/>
<proteinExistence type="inferred from homology"/>
<dbReference type="Gene3D" id="3.40.50.720">
    <property type="entry name" value="NAD(P)-binding Rossmann-like Domain"/>
    <property type="match status" value="1"/>
</dbReference>
<evidence type="ECO:0000256" key="1">
    <source>
        <dbReference type="ARBA" id="ARBA00006484"/>
    </source>
</evidence>
<dbReference type="PROSITE" id="PS00061">
    <property type="entry name" value="ADH_SHORT"/>
    <property type="match status" value="1"/>
</dbReference>
<sequence>MNHIQNKTAVVTGASSGIGAATVKALLDKNVNVVAVAQNIERLNAFVEPLKQAGHNISGYAASVAELDSMKSVADFAVKTYGSVDILVNNAGLMLFSYWEDVAIDDWNKMVDVNIKGYLNGIAAVLPQMIKQKSGHILNMASVAGHQVDAAAGVYSATKFFVQAMTESMRKDLGVNHGIRANTVSPGVINTGWADKVSDPEGRKAAQELNKIAISSEDVANAVIYALNQPDNVTVNDLIISPTRQNW</sequence>